<dbReference type="InterPro" id="IPR055245">
    <property type="entry name" value="HTH_proteobacteria"/>
</dbReference>
<protein>
    <recommendedName>
        <fullName evidence="1">Winged helix-turn-helix domain-containing protein</fullName>
    </recommendedName>
</protein>
<accession>A0A3N4NBB5</accession>
<keyword evidence="3" id="KW-1185">Reference proteome</keyword>
<evidence type="ECO:0000313" key="3">
    <source>
        <dbReference type="Proteomes" id="UP000272412"/>
    </source>
</evidence>
<dbReference type="Pfam" id="PF14090">
    <property type="entry name" value="HTH_39"/>
    <property type="match status" value="1"/>
</dbReference>
<organism evidence="2 3">
    <name type="scientific">Neisseria weixii</name>
    <dbReference type="NCBI Taxonomy" id="1853276"/>
    <lineage>
        <taxon>Bacteria</taxon>
        <taxon>Pseudomonadati</taxon>
        <taxon>Pseudomonadota</taxon>
        <taxon>Betaproteobacteria</taxon>
        <taxon>Neisseriales</taxon>
        <taxon>Neisseriaceae</taxon>
        <taxon>Neisseria</taxon>
    </lineage>
</organism>
<reference evidence="2 3" key="1">
    <citation type="submission" date="2018-11" db="EMBL/GenBank/DDBJ databases">
        <title>Neisseria weixii sp. nov. isolated from the rectal contents of plateau pika (Ochotona cruzoniae).</title>
        <authorList>
            <person name="Zhang G."/>
        </authorList>
    </citation>
    <scope>NUCLEOTIDE SEQUENCE [LARGE SCALE GENOMIC DNA]</scope>
    <source>
        <strain evidence="2 3">10009</strain>
    </source>
</reference>
<dbReference type="OrthoDB" id="8613885at2"/>
<sequence>MHQTEAQSKRILEYLQKGNSLTPLEALNMFGCMRLGARVYDLKNQGYAIVTEMVKDEKSGKTYASYRLMVEAA</sequence>
<dbReference type="Proteomes" id="UP000272412">
    <property type="component" value="Unassembled WGS sequence"/>
</dbReference>
<evidence type="ECO:0000259" key="1">
    <source>
        <dbReference type="Pfam" id="PF14090"/>
    </source>
</evidence>
<dbReference type="AlphaFoldDB" id="A0A3N4NBB5"/>
<feature type="domain" description="Winged helix-turn-helix" evidence="1">
    <location>
        <begin position="7"/>
        <end position="70"/>
    </location>
</feature>
<name>A0A3N4NBB5_9NEIS</name>
<dbReference type="EMBL" id="RPFL01000007">
    <property type="protein sequence ID" value="RPD89380.1"/>
    <property type="molecule type" value="Genomic_DNA"/>
</dbReference>
<gene>
    <name evidence="2" type="ORF">EGK74_03950</name>
</gene>
<comment type="caution">
    <text evidence="2">The sequence shown here is derived from an EMBL/GenBank/DDBJ whole genome shotgun (WGS) entry which is preliminary data.</text>
</comment>
<proteinExistence type="predicted"/>
<dbReference type="RefSeq" id="WP_123804593.1">
    <property type="nucleotide sequence ID" value="NZ_RPFL01000007.1"/>
</dbReference>
<evidence type="ECO:0000313" key="2">
    <source>
        <dbReference type="EMBL" id="RPD89380.1"/>
    </source>
</evidence>